<organism evidence="1 2">
    <name type="scientific">Hespellia stercorisuis DSM 15480</name>
    <dbReference type="NCBI Taxonomy" id="1121950"/>
    <lineage>
        <taxon>Bacteria</taxon>
        <taxon>Bacillati</taxon>
        <taxon>Bacillota</taxon>
        <taxon>Clostridia</taxon>
        <taxon>Lachnospirales</taxon>
        <taxon>Lachnospiraceae</taxon>
        <taxon>Hespellia</taxon>
    </lineage>
</organism>
<dbReference type="EMBL" id="FQZY01000069">
    <property type="protein sequence ID" value="SHK65955.1"/>
    <property type="molecule type" value="Genomic_DNA"/>
</dbReference>
<dbReference type="RefSeq" id="WP_073112734.1">
    <property type="nucleotide sequence ID" value="NZ_FQZY01000069.1"/>
</dbReference>
<reference evidence="1 2" key="1">
    <citation type="submission" date="2016-11" db="EMBL/GenBank/DDBJ databases">
        <authorList>
            <person name="Jaros S."/>
            <person name="Januszkiewicz K."/>
            <person name="Wedrychowicz H."/>
        </authorList>
    </citation>
    <scope>NUCLEOTIDE SEQUENCE [LARGE SCALE GENOMIC DNA]</scope>
    <source>
        <strain evidence="1 2">DSM 15480</strain>
    </source>
</reference>
<proteinExistence type="predicted"/>
<dbReference type="Proteomes" id="UP000184301">
    <property type="component" value="Unassembled WGS sequence"/>
</dbReference>
<evidence type="ECO:0000313" key="2">
    <source>
        <dbReference type="Proteomes" id="UP000184301"/>
    </source>
</evidence>
<evidence type="ECO:0000313" key="1">
    <source>
        <dbReference type="EMBL" id="SHK65955.1"/>
    </source>
</evidence>
<dbReference type="Pfam" id="PF14907">
    <property type="entry name" value="NTP_transf_5"/>
    <property type="match status" value="1"/>
</dbReference>
<protein>
    <submittedName>
        <fullName evidence="1">Uncharacterized nucleotidyltransferase</fullName>
    </submittedName>
</protein>
<name>A0A1M6U9L1_9FIRM</name>
<dbReference type="AlphaFoldDB" id="A0A1M6U9L1"/>
<dbReference type="InterPro" id="IPR039498">
    <property type="entry name" value="NTP_transf_5"/>
</dbReference>
<dbReference type="OrthoDB" id="9773927at2"/>
<keyword evidence="2" id="KW-1185">Reference proteome</keyword>
<gene>
    <name evidence="1" type="ORF">SAMN02745243_03444</name>
</gene>
<dbReference type="GO" id="GO:0016740">
    <property type="term" value="F:transferase activity"/>
    <property type="evidence" value="ECO:0007669"/>
    <property type="project" value="UniProtKB-KW"/>
</dbReference>
<dbReference type="STRING" id="1121950.SAMN02745243_03444"/>
<accession>A0A1M6U9L1</accession>
<sequence>MIVNKWKSTDIDQRTQSEYDLLYLISSVLNDITPKPQRIEQMDLRMIYKVARYHTLAAITCMALESADAFRQCTDVELVRKWKECKEKAIRKNLLLDAERQNICGFMEQEHIWYMPLKGVVLKEFYPRLGMRQMADNDILFDSRFQNEVCQWMIQHGYKAIMVGKGNHDVYEKEPVYNFEMHTSLYGKGHNEDWVHYYQDVKERLIQDRENQYGYHFTDEDFYIYIITHAYKHYNGSGTGIRSLLDIAVYLRKKESSLDWKYISDELKKLQVAEFEQNSRNLAEKVFSKEQYNLTEEETGLLHYFLGAGTYGTMANRVEKKLREYQPDDELIKGVTKRRYIRQRLFPDESFYQDFVPFAYRHKWFRPFYLVYRAIRGVLRKRKMIARELKIIMKK</sequence>
<keyword evidence="1" id="KW-0808">Transferase</keyword>